<dbReference type="AlphaFoldDB" id="A0AAE0LGS8"/>
<proteinExistence type="predicted"/>
<protein>
    <submittedName>
        <fullName evidence="2">Uncharacterized protein</fullName>
    </submittedName>
</protein>
<dbReference type="EMBL" id="LGRX02005434">
    <property type="protein sequence ID" value="KAK3278439.1"/>
    <property type="molecule type" value="Genomic_DNA"/>
</dbReference>
<gene>
    <name evidence="1" type="ORF">CYMTET_13623</name>
    <name evidence="2" type="ORF">CYMTET_7540</name>
</gene>
<evidence type="ECO:0000313" key="1">
    <source>
        <dbReference type="EMBL" id="KAK3278439.1"/>
    </source>
</evidence>
<sequence length="127" mass="13477">MNKALTSSLRTRFPSNGKAEFDESIQFVAGEYGLISSSSVEHKRVFASTRMGKAALSSVNNGAKPMSSVINAVCSADTILVKSAEACDSPPEKLLALEQFSLNGLGDLHVEMLALKGADNSKKRGSR</sequence>
<organism evidence="2 3">
    <name type="scientific">Cymbomonas tetramitiformis</name>
    <dbReference type="NCBI Taxonomy" id="36881"/>
    <lineage>
        <taxon>Eukaryota</taxon>
        <taxon>Viridiplantae</taxon>
        <taxon>Chlorophyta</taxon>
        <taxon>Pyramimonadophyceae</taxon>
        <taxon>Pyramimonadales</taxon>
        <taxon>Pyramimonadaceae</taxon>
        <taxon>Cymbomonas</taxon>
    </lineage>
</organism>
<reference evidence="2" key="2">
    <citation type="submission" date="2023-06" db="EMBL/GenBank/DDBJ databases">
        <title>Long-read-based genome assembly of the green algal bacterivore Cymbomonas tetramitiformis.</title>
        <authorList>
            <person name="Gyaltshen Y."/>
            <person name="Rozenberg A."/>
            <person name="Paasch A."/>
            <person name="Burns J.A."/>
            <person name="Warring S."/>
            <person name="Larson R."/>
            <person name="Maurer-Alcala X."/>
            <person name="Dacks J."/>
            <person name="Kim E."/>
        </authorList>
    </citation>
    <scope>NUCLEOTIDE SEQUENCE</scope>
    <source>
        <strain evidence="2">PLY_AMNH</strain>
    </source>
</reference>
<evidence type="ECO:0000313" key="3">
    <source>
        <dbReference type="Proteomes" id="UP001190700"/>
    </source>
</evidence>
<reference evidence="2 3" key="1">
    <citation type="journal article" date="2015" name="Genome Biol. Evol.">
        <title>Comparative Genomics of a Bacterivorous Green Alga Reveals Evolutionary Causalities and Consequences of Phago-Mixotrophic Mode of Nutrition.</title>
        <authorList>
            <person name="Burns J.A."/>
            <person name="Paasch A."/>
            <person name="Narechania A."/>
            <person name="Kim E."/>
        </authorList>
    </citation>
    <scope>NUCLEOTIDE SEQUENCE [LARGE SCALE GENOMIC DNA]</scope>
    <source>
        <strain evidence="2">PLY_AMNH</strain>
    </source>
</reference>
<name>A0AAE0LGS8_9CHLO</name>
<comment type="caution">
    <text evidence="2">The sequence shown here is derived from an EMBL/GenBank/DDBJ whole genome shotgun (WGS) entry which is preliminary data.</text>
</comment>
<keyword evidence="3" id="KW-1185">Reference proteome</keyword>
<accession>A0AAE0LGS8</accession>
<dbReference type="Proteomes" id="UP001190700">
    <property type="component" value="Unassembled WGS sequence"/>
</dbReference>
<evidence type="ECO:0000313" key="2">
    <source>
        <dbReference type="EMBL" id="KAK3284836.1"/>
    </source>
</evidence>
<dbReference type="EMBL" id="LGRX02002119">
    <property type="protein sequence ID" value="KAK3284836.1"/>
    <property type="molecule type" value="Genomic_DNA"/>
</dbReference>